<evidence type="ECO:0000313" key="4">
    <source>
        <dbReference type="EMBL" id="QJA84756.1"/>
    </source>
</evidence>
<dbReference type="EMBL" id="MT141493">
    <property type="protein sequence ID" value="QJA63250.1"/>
    <property type="molecule type" value="Genomic_DNA"/>
</dbReference>
<evidence type="ECO:0000256" key="1">
    <source>
        <dbReference type="SAM" id="Phobius"/>
    </source>
</evidence>
<organism evidence="2">
    <name type="scientific">viral metagenome</name>
    <dbReference type="NCBI Taxonomy" id="1070528"/>
    <lineage>
        <taxon>unclassified sequences</taxon>
        <taxon>metagenomes</taxon>
        <taxon>organismal metagenomes</taxon>
    </lineage>
</organism>
<reference evidence="2" key="1">
    <citation type="submission" date="2020-03" db="EMBL/GenBank/DDBJ databases">
        <title>The deep terrestrial virosphere.</title>
        <authorList>
            <person name="Holmfeldt K."/>
            <person name="Nilsson E."/>
            <person name="Simone D."/>
            <person name="Lopez-Fernandez M."/>
            <person name="Wu X."/>
            <person name="de Brujin I."/>
            <person name="Lundin D."/>
            <person name="Andersson A."/>
            <person name="Bertilsson S."/>
            <person name="Dopson M."/>
        </authorList>
    </citation>
    <scope>NUCLEOTIDE SEQUENCE</scope>
    <source>
        <strain evidence="4">MM415A00170</strain>
        <strain evidence="3">MM415B00642</strain>
        <strain evidence="2">TM448A00430</strain>
        <strain evidence="5">TM448B00346</strain>
    </source>
</reference>
<keyword evidence="1" id="KW-1133">Transmembrane helix</keyword>
<keyword evidence="1" id="KW-0812">Transmembrane</keyword>
<evidence type="ECO:0000313" key="5">
    <source>
        <dbReference type="EMBL" id="QJH95114.1"/>
    </source>
</evidence>
<dbReference type="EMBL" id="MT142534">
    <property type="protein sequence ID" value="QJA84756.1"/>
    <property type="molecule type" value="Genomic_DNA"/>
</dbReference>
<dbReference type="AlphaFoldDB" id="A0A6H1ZGB2"/>
<proteinExistence type="predicted"/>
<gene>
    <name evidence="4" type="ORF">MM415A00170_0020</name>
    <name evidence="3" type="ORF">MM415B00642_0019</name>
    <name evidence="2" type="ORF">TM448A00430_0018</name>
    <name evidence="5" type="ORF">TM448B00346_0012</name>
</gene>
<dbReference type="EMBL" id="MT144613">
    <property type="protein sequence ID" value="QJH95114.1"/>
    <property type="molecule type" value="Genomic_DNA"/>
</dbReference>
<accession>A0A6H1ZGB2</accession>
<feature type="transmembrane region" description="Helical" evidence="1">
    <location>
        <begin position="51"/>
        <end position="71"/>
    </location>
</feature>
<sequence length="75" mass="8490">MNKKTPEQMIFEMHTSFFGVSGTDDKGLYGDVKMIRTHLERLNGQVSKNTFARKIGGIIILSLIGAIFSKIEGWW</sequence>
<dbReference type="EMBL" id="MT144011">
    <property type="protein sequence ID" value="QJA46461.1"/>
    <property type="molecule type" value="Genomic_DNA"/>
</dbReference>
<evidence type="ECO:0000313" key="2">
    <source>
        <dbReference type="EMBL" id="QJA46461.1"/>
    </source>
</evidence>
<protein>
    <submittedName>
        <fullName evidence="2">Uncharacterized protein</fullName>
    </submittedName>
</protein>
<keyword evidence="1" id="KW-0472">Membrane</keyword>
<evidence type="ECO:0000313" key="3">
    <source>
        <dbReference type="EMBL" id="QJA63250.1"/>
    </source>
</evidence>
<name>A0A6H1ZGB2_9ZZZZ</name>